<keyword evidence="4" id="KW-1185">Reference proteome</keyword>
<feature type="signal peptide" evidence="2">
    <location>
        <begin position="1"/>
        <end position="26"/>
    </location>
</feature>
<feature type="compositionally biased region" description="Polar residues" evidence="1">
    <location>
        <begin position="358"/>
        <end position="374"/>
    </location>
</feature>
<feature type="compositionally biased region" description="Polar residues" evidence="1">
    <location>
        <begin position="318"/>
        <end position="342"/>
    </location>
</feature>
<reference evidence="3 4" key="2">
    <citation type="submission" date="2020-04" db="EMBL/GenBank/DDBJ databases">
        <title>Complete genome sequence of Alteromonas pelagimontana 5.12T.</title>
        <authorList>
            <person name="Sinha R.K."/>
            <person name="Krishnan K.P."/>
            <person name="Kurian J.P."/>
        </authorList>
    </citation>
    <scope>NUCLEOTIDE SEQUENCE [LARGE SCALE GENOMIC DNA]</scope>
    <source>
        <strain evidence="3 4">5.12</strain>
    </source>
</reference>
<organism evidence="3 4">
    <name type="scientific">Alteromonas pelagimontana</name>
    <dbReference type="NCBI Taxonomy" id="1858656"/>
    <lineage>
        <taxon>Bacteria</taxon>
        <taxon>Pseudomonadati</taxon>
        <taxon>Pseudomonadota</taxon>
        <taxon>Gammaproteobacteria</taxon>
        <taxon>Alteromonadales</taxon>
        <taxon>Alteromonadaceae</taxon>
        <taxon>Alteromonas/Salinimonas group</taxon>
        <taxon>Alteromonas</taxon>
    </lineage>
</organism>
<feature type="chain" id="PRO_5028992764" evidence="2">
    <location>
        <begin position="27"/>
        <end position="374"/>
    </location>
</feature>
<dbReference type="Pfam" id="PF11737">
    <property type="entry name" value="DUF3300"/>
    <property type="match status" value="1"/>
</dbReference>
<evidence type="ECO:0000256" key="2">
    <source>
        <dbReference type="SAM" id="SignalP"/>
    </source>
</evidence>
<evidence type="ECO:0000313" key="4">
    <source>
        <dbReference type="Proteomes" id="UP000219285"/>
    </source>
</evidence>
<keyword evidence="2" id="KW-0732">Signal</keyword>
<gene>
    <name evidence="3" type="ORF">CA267_010565</name>
</gene>
<dbReference type="Proteomes" id="UP000219285">
    <property type="component" value="Chromosome"/>
</dbReference>
<dbReference type="AlphaFoldDB" id="A0A6M4MEX5"/>
<feature type="region of interest" description="Disordered" evidence="1">
    <location>
        <begin position="292"/>
        <end position="374"/>
    </location>
</feature>
<feature type="compositionally biased region" description="Basic and acidic residues" evidence="1">
    <location>
        <begin position="292"/>
        <end position="301"/>
    </location>
</feature>
<protein>
    <submittedName>
        <fullName evidence="3">DUF3300 domain-containing protein</fullName>
    </submittedName>
</protein>
<dbReference type="KEGG" id="apel:CA267_010565"/>
<proteinExistence type="predicted"/>
<dbReference type="EMBL" id="CP052766">
    <property type="protein sequence ID" value="QJR81190.1"/>
    <property type="molecule type" value="Genomic_DNA"/>
</dbReference>
<dbReference type="OrthoDB" id="197257at2"/>
<feature type="compositionally biased region" description="Basic and acidic residues" evidence="1">
    <location>
        <begin position="343"/>
        <end position="357"/>
    </location>
</feature>
<accession>A0A6M4MEX5</accession>
<evidence type="ECO:0000313" key="3">
    <source>
        <dbReference type="EMBL" id="QJR81190.1"/>
    </source>
</evidence>
<dbReference type="RefSeq" id="WP_075607518.1">
    <property type="nucleotide sequence ID" value="NZ_CP052766.1"/>
</dbReference>
<dbReference type="PANTHER" id="PTHR40269">
    <property type="entry name" value="OUTER MEMBRANE PROTEIN-RELATED"/>
    <property type="match status" value="1"/>
</dbReference>
<evidence type="ECO:0000256" key="1">
    <source>
        <dbReference type="SAM" id="MobiDB-lite"/>
    </source>
</evidence>
<name>A0A6M4MEX5_9ALTE</name>
<sequence>MKRLSVPLIISVLLSSAGLLAFSASATPEPADQYEQTADTDAQLDSLLAPIALYPDTILTHILIASTYPLEVIAADRWRQDNSDLSPQQVQDAIETYDWDPSVKALASFTDILQTMSADLTWLESVGDNVLISQARVLARVQVLRQHALNSGSLQNNNYLEVDNDDSVIVIAPRRQEVVYVPYYDTRVVYGNWWHPVEPVYWHHPVNYRHSAGFYWSPGVQLSTVFYFGGIQWHERHVVVSHRPVTRFYRGREIKRTYSRSYQPWQHDVNHRRTRYSNHVEHAAPVKYTVSRERQKLDYRNTNKKPVNHLSTAKPERTLQQPKIQSGTSDRHILSTSHATRSNNEEKIKRNTTERHYSTGSSQPHVKSNSDVNS</sequence>
<dbReference type="InterPro" id="IPR021728">
    <property type="entry name" value="DUF3300"/>
</dbReference>
<reference evidence="4" key="1">
    <citation type="submission" date="2014-12" db="EMBL/GenBank/DDBJ databases">
        <title>Complete genome sequence of a multi-drug resistant Klebsiella pneumoniae.</title>
        <authorList>
            <person name="Hua X."/>
            <person name="Chen Q."/>
            <person name="Li X."/>
            <person name="Feng Y."/>
            <person name="Ruan Z."/>
            <person name="Yu Y."/>
        </authorList>
    </citation>
    <scope>NUCLEOTIDE SEQUENCE [LARGE SCALE GENOMIC DNA]</scope>
    <source>
        <strain evidence="4">5.12</strain>
    </source>
</reference>
<dbReference type="PANTHER" id="PTHR40269:SF1">
    <property type="entry name" value="OUTER MEMBRANE PROTEIN"/>
    <property type="match status" value="1"/>
</dbReference>